<reference evidence="2 3" key="1">
    <citation type="submission" date="2020-04" db="EMBL/GenBank/DDBJ databases">
        <authorList>
            <consortium name="Desulfovibrio sp. FSS-1 genome sequencing consortium"/>
            <person name="Shimoshige H."/>
            <person name="Kobayashi H."/>
            <person name="Maekawa T."/>
        </authorList>
    </citation>
    <scope>NUCLEOTIDE SEQUENCE [LARGE SCALE GENOMIC DNA]</scope>
    <source>
        <strain evidence="2 3">SIID29052-01</strain>
    </source>
</reference>
<dbReference type="AlphaFoldDB" id="A0A6V8LWI1"/>
<keyword evidence="3" id="KW-1185">Reference proteome</keyword>
<accession>A0A6V8LWI1</accession>
<sequence length="387" mass="40530">MRTAKHSPTHATAALAVQLTPDSSDLPEGCNVQLFPDGEFSARDGRPGVMEGSEAETWRMDADIAAALIAQVEARETPLFIDYEHHTLTAKDGGHKAVAAGWIESLVYVPAKGLFAKVAWTNAARQHIQADEYRFLSPLFTFDLKTGAVRTLINAALTNNPALDGMAAVAAAMQTHKEDDLMNLQAGQTALSEDLAERLRWMLNLPVTATAAEIIAELDKVKAQLGGEAAASVNLVAVLQAKDAQIAALTAQAGQPDPAKFAPVEGLTALTEENAALKARVAELEQANGTAALSGQIDAALKDGRVNVGLEGWLRHLAKTSPEQAKAYLDKAAPIAALSGMQTQAQGGAPAPGAPGSGTAALTAEEKEAAKLLGMSEEDYAKGKETK</sequence>
<dbReference type="Proteomes" id="UP000494245">
    <property type="component" value="Unassembled WGS sequence"/>
</dbReference>
<evidence type="ECO:0000256" key="1">
    <source>
        <dbReference type="SAM" id="MobiDB-lite"/>
    </source>
</evidence>
<dbReference type="InterPro" id="IPR012106">
    <property type="entry name" value="Phage_Mu_Gp1"/>
</dbReference>
<evidence type="ECO:0000313" key="3">
    <source>
        <dbReference type="Proteomes" id="UP000494245"/>
    </source>
</evidence>
<evidence type="ECO:0000313" key="2">
    <source>
        <dbReference type="EMBL" id="GFK94429.1"/>
    </source>
</evidence>
<feature type="region of interest" description="Disordered" evidence="1">
    <location>
        <begin position="343"/>
        <end position="362"/>
    </location>
</feature>
<proteinExistence type="predicted"/>
<protein>
    <recommendedName>
        <fullName evidence="4">Mu-like prophage I protein</fullName>
    </recommendedName>
</protein>
<reference evidence="2 3" key="2">
    <citation type="submission" date="2020-05" db="EMBL/GenBank/DDBJ databases">
        <title>Draft genome sequence of Desulfovibrio sp. strainFSS-1.</title>
        <authorList>
            <person name="Shimoshige H."/>
            <person name="Kobayashi H."/>
            <person name="Maekawa T."/>
        </authorList>
    </citation>
    <scope>NUCLEOTIDE SEQUENCE [LARGE SCALE GENOMIC DNA]</scope>
    <source>
        <strain evidence="2 3">SIID29052-01</strain>
    </source>
</reference>
<comment type="caution">
    <text evidence="2">The sequence shown here is derived from an EMBL/GenBank/DDBJ whole genome shotgun (WGS) entry which is preliminary data.</text>
</comment>
<dbReference type="EMBL" id="BLTE01000010">
    <property type="protein sequence ID" value="GFK94429.1"/>
    <property type="molecule type" value="Genomic_DNA"/>
</dbReference>
<organism evidence="2 3">
    <name type="scientific">Fundidesulfovibrio magnetotacticus</name>
    <dbReference type="NCBI Taxonomy" id="2730080"/>
    <lineage>
        <taxon>Bacteria</taxon>
        <taxon>Pseudomonadati</taxon>
        <taxon>Thermodesulfobacteriota</taxon>
        <taxon>Desulfovibrionia</taxon>
        <taxon>Desulfovibrionales</taxon>
        <taxon>Desulfovibrionaceae</taxon>
        <taxon>Fundidesulfovibrio</taxon>
    </lineage>
</organism>
<dbReference type="PIRSF" id="PIRSF016624">
    <property type="entry name" value="Mu_prophg_I"/>
    <property type="match status" value="1"/>
</dbReference>
<evidence type="ECO:0008006" key="4">
    <source>
        <dbReference type="Google" id="ProtNLM"/>
    </source>
</evidence>
<dbReference type="Pfam" id="PF10123">
    <property type="entry name" value="Mu-like_Pro"/>
    <property type="match status" value="1"/>
</dbReference>
<gene>
    <name evidence="2" type="ORF">NNJEOMEG_02274</name>
</gene>
<dbReference type="RefSeq" id="WP_173084504.1">
    <property type="nucleotide sequence ID" value="NZ_BLTE01000010.1"/>
</dbReference>
<name>A0A6V8LWI1_9BACT</name>